<organism evidence="2 3">
    <name type="scientific">Poecilia latipinna</name>
    <name type="common">sailfin molly</name>
    <dbReference type="NCBI Taxonomy" id="48699"/>
    <lineage>
        <taxon>Eukaryota</taxon>
        <taxon>Metazoa</taxon>
        <taxon>Chordata</taxon>
        <taxon>Craniata</taxon>
        <taxon>Vertebrata</taxon>
        <taxon>Euteleostomi</taxon>
        <taxon>Actinopterygii</taxon>
        <taxon>Neopterygii</taxon>
        <taxon>Teleostei</taxon>
        <taxon>Neoteleostei</taxon>
        <taxon>Acanthomorphata</taxon>
        <taxon>Ovalentaria</taxon>
        <taxon>Atherinomorphae</taxon>
        <taxon>Cyprinodontiformes</taxon>
        <taxon>Poeciliidae</taxon>
        <taxon>Poeciliinae</taxon>
        <taxon>Poecilia</taxon>
    </lineage>
</organism>
<evidence type="ECO:0000259" key="1">
    <source>
        <dbReference type="Pfam" id="PF23469"/>
    </source>
</evidence>
<dbReference type="AlphaFoldDB" id="A0A3B3URV4"/>
<dbReference type="Proteomes" id="UP000261500">
    <property type="component" value="Unplaced"/>
</dbReference>
<evidence type="ECO:0000313" key="3">
    <source>
        <dbReference type="Proteomes" id="UP000261500"/>
    </source>
</evidence>
<dbReference type="PANTHER" id="PTHR15744:SF2">
    <property type="entry name" value="KH HOMOLOGY DOMAIN-CONTAINING PROTEIN 4"/>
    <property type="match status" value="1"/>
</dbReference>
<dbReference type="InterPro" id="IPR047890">
    <property type="entry name" value="KHDC4_KH-I_first"/>
</dbReference>
<dbReference type="InterPro" id="IPR031121">
    <property type="entry name" value="RIK/BLOM7"/>
</dbReference>
<dbReference type="Pfam" id="PF23469">
    <property type="entry name" value="KH_12"/>
    <property type="match status" value="1"/>
</dbReference>
<dbReference type="GO" id="GO:0003723">
    <property type="term" value="F:RNA binding"/>
    <property type="evidence" value="ECO:0007669"/>
    <property type="project" value="InterPro"/>
</dbReference>
<dbReference type="InterPro" id="IPR056149">
    <property type="entry name" value="PRP5/DDX46/KHDC4_KH"/>
</dbReference>
<dbReference type="PANTHER" id="PTHR15744">
    <property type="entry name" value="BLOM7"/>
    <property type="match status" value="1"/>
</dbReference>
<feature type="domain" description="ATP-dependent RNA helicase PRP5/DDX46/KHDC4 KH" evidence="1">
    <location>
        <begin position="81"/>
        <end position="143"/>
    </location>
</feature>
<dbReference type="GO" id="GO:0005634">
    <property type="term" value="C:nucleus"/>
    <property type="evidence" value="ECO:0007669"/>
    <property type="project" value="InterPro"/>
</dbReference>
<reference evidence="2" key="2">
    <citation type="submission" date="2025-09" db="UniProtKB">
        <authorList>
            <consortium name="Ensembl"/>
        </authorList>
    </citation>
    <scope>IDENTIFICATION</scope>
</reference>
<sequence>MSCGSTTPCGFLFSVDVQQQKSIGNPPEAEETPTGGVEKAAAMAAKINAMLMAKGKLLTPPPLLPKVHSFKKNLEGKELVVTEVDINDVPLNCRELLTKGKTQEEIRLFSGAVVSTKGLYMPEIEKGAGGQRPLYLHVQGKTQEQVNSK</sequence>
<accession>A0A3B3URV4</accession>
<dbReference type="Ensembl" id="ENSPLAT00000030724.1">
    <property type="protein sequence ID" value="ENSPLAP00000015568.1"/>
    <property type="gene ID" value="ENSPLAG00000019561.1"/>
</dbReference>
<reference evidence="2" key="1">
    <citation type="submission" date="2025-08" db="UniProtKB">
        <authorList>
            <consortium name="Ensembl"/>
        </authorList>
    </citation>
    <scope>IDENTIFICATION</scope>
</reference>
<dbReference type="GeneTree" id="ENSGT00510000047412"/>
<protein>
    <submittedName>
        <fullName evidence="2">UPF0469 protein KIAA0907 homolog</fullName>
    </submittedName>
</protein>
<evidence type="ECO:0000313" key="2">
    <source>
        <dbReference type="Ensembl" id="ENSPLAP00000015568.1"/>
    </source>
</evidence>
<keyword evidence="3" id="KW-1185">Reference proteome</keyword>
<name>A0A3B3URV4_9TELE</name>
<proteinExistence type="predicted"/>
<dbReference type="CDD" id="cd22385">
    <property type="entry name" value="KH-I_KHDC4_rpt1"/>
    <property type="match status" value="1"/>
</dbReference>